<feature type="compositionally biased region" description="Acidic residues" evidence="1">
    <location>
        <begin position="817"/>
        <end position="832"/>
    </location>
</feature>
<feature type="compositionally biased region" description="Acidic residues" evidence="1">
    <location>
        <begin position="721"/>
        <end position="731"/>
    </location>
</feature>
<dbReference type="InterPro" id="IPR029357">
    <property type="entry name" value="SPATA7"/>
</dbReference>
<dbReference type="STRING" id="7574.A0A1S3KF59"/>
<keyword evidence="2" id="KW-1185">Reference proteome</keyword>
<evidence type="ECO:0000313" key="2">
    <source>
        <dbReference type="Proteomes" id="UP000085678"/>
    </source>
</evidence>
<dbReference type="GO" id="GO:0005930">
    <property type="term" value="C:axoneme"/>
    <property type="evidence" value="ECO:0007669"/>
    <property type="project" value="TreeGrafter"/>
</dbReference>
<dbReference type="GeneID" id="106181445"/>
<dbReference type="GO" id="GO:0000226">
    <property type="term" value="P:microtubule cytoskeleton organization"/>
    <property type="evidence" value="ECO:0007669"/>
    <property type="project" value="TreeGrafter"/>
</dbReference>
<dbReference type="AlphaFoldDB" id="A0A1S3KF59"/>
<dbReference type="GO" id="GO:0036064">
    <property type="term" value="C:ciliary basal body"/>
    <property type="evidence" value="ECO:0007669"/>
    <property type="project" value="TreeGrafter"/>
</dbReference>
<feature type="region of interest" description="Disordered" evidence="1">
    <location>
        <begin position="77"/>
        <end position="116"/>
    </location>
</feature>
<feature type="region of interest" description="Disordered" evidence="1">
    <location>
        <begin position="456"/>
        <end position="492"/>
    </location>
</feature>
<dbReference type="Pfam" id="PF15244">
    <property type="entry name" value="HSD3"/>
    <property type="match status" value="2"/>
</dbReference>
<feature type="compositionally biased region" description="Polar residues" evidence="1">
    <location>
        <begin position="238"/>
        <end position="248"/>
    </location>
</feature>
<feature type="compositionally biased region" description="Basic and acidic residues" evidence="1">
    <location>
        <begin position="774"/>
        <end position="804"/>
    </location>
</feature>
<feature type="region of interest" description="Disordered" evidence="1">
    <location>
        <begin position="602"/>
        <end position="853"/>
    </location>
</feature>
<accession>A0A1S3KF59</accession>
<dbReference type="Proteomes" id="UP000085678">
    <property type="component" value="Unplaced"/>
</dbReference>
<feature type="compositionally biased region" description="Acidic residues" evidence="1">
    <location>
        <begin position="105"/>
        <end position="115"/>
    </location>
</feature>
<feature type="compositionally biased region" description="Basic and acidic residues" evidence="1">
    <location>
        <begin position="220"/>
        <end position="229"/>
    </location>
</feature>
<sequence length="853" mass="95823">MSSKPRKSVYSLQPALANGMKGNLILKSSPFAPTQNSLNSQYLVLDHMNAHYRKVNTAKSAIDMSVPKAWLVSQKVRDQNRRAQQQKSKSRPPSGAKSVPTAQIQDEEDEDDFDPEIGTSREEMALIKNLIHETQQEKEEEEARMYAKNNGEDYDPYQNRRRPTASDMQLLDRMIKDSRQSPSSYKSPRPMASNIPDSREGSISQTQGGTPRRKQGGDLLDTRGHKFTEPQKPFTPRTLKSTKSSKLTQYKFYNPPPKKQVHKRRGIDPSVRGETPTDTYDLMDETLQSRDFSRLRQSGTVPPLDISLDADHMKWLKEQEKKAQVRAGSHVQHELEPDHQRGSLMQAHGGLRKDRSNSYLDMTGKHQQQDSMSGSRKYLSRSNTSTMQRVKDEEDELKYLEFIKEVTNDVLERGIFTNRVLKQVFEHHIEKRKQDLKISRMRALVDTLREDLGIPKDDGSLDTDDVGMGTTTSVPPLVKPRSATLGNNHSANYEDEFDKDYLKLATRLQLEGGLDGSSSFNSQKNYETNVNNNNTGHGKFEYKGMNGGGGGGGGHGKENGDLGWVNGNTVDVNKNTYLTEVEEDGSGSTLLNMKGTYDRLEPVSEEVTPELTPKAPPRRSLHAMSSALSEEKEVRHLSSVEDDDKPKPSPRPRPRLQRKKTIEETDDDDITETKTVTTENEESTELKQKKTSEEADNDDDDDGLTKTKALTLKNQKSTDVEDKEEEPLDSDELLRQVSDKLSELKSDDDDAKSNIDDSNSKKNGALSRQSSVDLSEKLNKDKTVDKEGSTNPENKEAETSRNDENAAAASTSKDNDIDITSDFEYSEDEDQKDDAGNDENSGKSTARSDDDDF</sequence>
<evidence type="ECO:0000256" key="1">
    <source>
        <dbReference type="SAM" id="MobiDB-lite"/>
    </source>
</evidence>
<feature type="compositionally biased region" description="Polar residues" evidence="1">
    <location>
        <begin position="369"/>
        <end position="388"/>
    </location>
</feature>
<dbReference type="InParanoid" id="A0A1S3KF59"/>
<feature type="compositionally biased region" description="Basic residues" evidence="1">
    <location>
        <begin position="648"/>
        <end position="659"/>
    </location>
</feature>
<reference evidence="3" key="1">
    <citation type="submission" date="2025-08" db="UniProtKB">
        <authorList>
            <consortium name="RefSeq"/>
        </authorList>
    </citation>
    <scope>IDENTIFICATION</scope>
    <source>
        <tissue evidence="3">Gonads</tissue>
    </source>
</reference>
<protein>
    <submittedName>
        <fullName evidence="3">Uncharacterized protein LOC106181445</fullName>
    </submittedName>
</protein>
<evidence type="ECO:0000313" key="3">
    <source>
        <dbReference type="RefSeq" id="XP_013421275.1"/>
    </source>
</evidence>
<dbReference type="KEGG" id="lak:106181445"/>
<dbReference type="RefSeq" id="XP_013421275.1">
    <property type="nucleotide sequence ID" value="XM_013565821.2"/>
</dbReference>
<dbReference type="PANTHER" id="PTHR14917:SF4">
    <property type="entry name" value="SPERMATOGENESIS-ASSOCIATED 7"/>
    <property type="match status" value="1"/>
</dbReference>
<feature type="region of interest" description="Disordered" evidence="1">
    <location>
        <begin position="177"/>
        <end position="279"/>
    </location>
</feature>
<name>A0A1S3KF59_LINAN</name>
<proteinExistence type="predicted"/>
<feature type="compositionally biased region" description="Basic and acidic residues" evidence="1">
    <location>
        <begin position="684"/>
        <end position="693"/>
    </location>
</feature>
<feature type="region of interest" description="Disordered" evidence="1">
    <location>
        <begin position="363"/>
        <end position="390"/>
    </location>
</feature>
<dbReference type="OrthoDB" id="6263678at2759"/>
<dbReference type="PANTHER" id="PTHR14917">
    <property type="entry name" value="SPERMATOGENESIS-ASSOCIATED PROTEIN 7"/>
    <property type="match status" value="1"/>
</dbReference>
<organism evidence="2 3">
    <name type="scientific">Lingula anatina</name>
    <name type="common">Brachiopod</name>
    <name type="synonym">Lingula unguis</name>
    <dbReference type="NCBI Taxonomy" id="7574"/>
    <lineage>
        <taxon>Eukaryota</taxon>
        <taxon>Metazoa</taxon>
        <taxon>Spiralia</taxon>
        <taxon>Lophotrochozoa</taxon>
        <taxon>Brachiopoda</taxon>
        <taxon>Linguliformea</taxon>
        <taxon>Lingulata</taxon>
        <taxon>Lingulida</taxon>
        <taxon>Linguloidea</taxon>
        <taxon>Lingulidae</taxon>
        <taxon>Lingula</taxon>
    </lineage>
</organism>
<feature type="compositionally biased region" description="Basic and acidic residues" evidence="1">
    <location>
        <begin position="629"/>
        <end position="647"/>
    </location>
</feature>
<gene>
    <name evidence="3" type="primary">LOC106181445</name>
</gene>
<feature type="compositionally biased region" description="Basic and acidic residues" evidence="1">
    <location>
        <begin position="732"/>
        <end position="760"/>
    </location>
</feature>